<evidence type="ECO:0000313" key="2">
    <source>
        <dbReference type="EMBL" id="OCF51472.1"/>
    </source>
</evidence>
<organism evidence="2">
    <name type="scientific">Kwoniella pini CBS 10737</name>
    <dbReference type="NCBI Taxonomy" id="1296096"/>
    <lineage>
        <taxon>Eukaryota</taxon>
        <taxon>Fungi</taxon>
        <taxon>Dikarya</taxon>
        <taxon>Basidiomycota</taxon>
        <taxon>Agaricomycotina</taxon>
        <taxon>Tremellomycetes</taxon>
        <taxon>Tremellales</taxon>
        <taxon>Cryptococcaceae</taxon>
        <taxon>Kwoniella</taxon>
    </lineage>
</organism>
<reference evidence="2" key="2">
    <citation type="submission" date="2016-07" db="EMBL/GenBank/DDBJ databases">
        <title>Evolution of pathogenesis and genome organization in the Tremellales.</title>
        <authorList>
            <person name="Cuomo C."/>
            <person name="Litvintseva A."/>
            <person name="Heitman J."/>
            <person name="Chen Y."/>
            <person name="Sun S."/>
            <person name="Springer D."/>
            <person name="Dromer F."/>
            <person name="Young S."/>
            <person name="Zeng Q."/>
            <person name="Chapman S."/>
            <person name="Gujja S."/>
            <person name="Saif S."/>
            <person name="Birren B."/>
        </authorList>
    </citation>
    <scope>NUCLEOTIDE SEQUENCE</scope>
    <source>
        <strain evidence="2">CBS 10737</strain>
    </source>
</reference>
<sequence>MSTITSNLEGTSLPSIPPQGLAPPSPSPDNQSSGPSSPTDSSFSNLTLSVNATKAIFRNHL</sequence>
<reference evidence="2" key="1">
    <citation type="submission" date="2013-07" db="EMBL/GenBank/DDBJ databases">
        <title>The Genome Sequence of Cryptococcus pinus CBS10737.</title>
        <authorList>
            <consortium name="The Broad Institute Genome Sequencing Platform"/>
            <person name="Cuomo C."/>
            <person name="Litvintseva A."/>
            <person name="Chen Y."/>
            <person name="Heitman J."/>
            <person name="Sun S."/>
            <person name="Springer D."/>
            <person name="Dromer F."/>
            <person name="Young S.K."/>
            <person name="Zeng Q."/>
            <person name="Gargeya S."/>
            <person name="Fitzgerald M."/>
            <person name="Abouelleil A."/>
            <person name="Alvarado L."/>
            <person name="Berlin A.M."/>
            <person name="Chapman S.B."/>
            <person name="Dewar J."/>
            <person name="Goldberg J."/>
            <person name="Griggs A."/>
            <person name="Gujja S."/>
            <person name="Hansen M."/>
            <person name="Howarth C."/>
            <person name="Imamovic A."/>
            <person name="Larimer J."/>
            <person name="McCowan C."/>
            <person name="Murphy C."/>
            <person name="Pearson M."/>
            <person name="Priest M."/>
            <person name="Roberts A."/>
            <person name="Saif S."/>
            <person name="Shea T."/>
            <person name="Sykes S."/>
            <person name="Wortman J."/>
            <person name="Nusbaum C."/>
            <person name="Birren B."/>
        </authorList>
    </citation>
    <scope>NUCLEOTIDE SEQUENCE [LARGE SCALE GENOMIC DNA]</scope>
    <source>
        <strain evidence="2">CBS 10737</strain>
    </source>
</reference>
<feature type="compositionally biased region" description="Polar residues" evidence="1">
    <location>
        <begin position="1"/>
        <end position="13"/>
    </location>
</feature>
<dbReference type="AlphaFoldDB" id="A0A1B9I7E3"/>
<gene>
    <name evidence="2" type="ORF">I206_02186</name>
</gene>
<proteinExistence type="predicted"/>
<name>A0A1B9I7E3_9TREE</name>
<protein>
    <submittedName>
        <fullName evidence="2">Uncharacterized protein</fullName>
    </submittedName>
</protein>
<accession>A0A1B9I7E3</accession>
<feature type="compositionally biased region" description="Low complexity" evidence="1">
    <location>
        <begin position="32"/>
        <end position="44"/>
    </location>
</feature>
<feature type="compositionally biased region" description="Pro residues" evidence="1">
    <location>
        <begin position="15"/>
        <end position="27"/>
    </location>
</feature>
<evidence type="ECO:0000256" key="1">
    <source>
        <dbReference type="SAM" id="MobiDB-lite"/>
    </source>
</evidence>
<dbReference type="EMBL" id="KV700115">
    <property type="protein sequence ID" value="OCF51472.1"/>
    <property type="molecule type" value="Genomic_DNA"/>
</dbReference>
<feature type="region of interest" description="Disordered" evidence="1">
    <location>
        <begin position="1"/>
        <end position="49"/>
    </location>
</feature>